<feature type="region of interest" description="Disordered" evidence="1">
    <location>
        <begin position="150"/>
        <end position="169"/>
    </location>
</feature>
<name>A0A8S1SE39_PAROT</name>
<feature type="region of interest" description="Disordered" evidence="1">
    <location>
        <begin position="79"/>
        <end position="108"/>
    </location>
</feature>
<reference evidence="2" key="1">
    <citation type="submission" date="2021-01" db="EMBL/GenBank/DDBJ databases">
        <authorList>
            <consortium name="Genoscope - CEA"/>
            <person name="William W."/>
        </authorList>
    </citation>
    <scope>NUCLEOTIDE SEQUENCE</scope>
</reference>
<gene>
    <name evidence="2" type="ORF">POCTA_138.1.T0090393</name>
</gene>
<evidence type="ECO:0000256" key="1">
    <source>
        <dbReference type="SAM" id="MobiDB-lite"/>
    </source>
</evidence>
<keyword evidence="3" id="KW-1185">Reference proteome</keyword>
<dbReference type="OrthoDB" id="304985at2759"/>
<feature type="compositionally biased region" description="Pro residues" evidence="1">
    <location>
        <begin position="91"/>
        <end position="105"/>
    </location>
</feature>
<evidence type="ECO:0000313" key="2">
    <source>
        <dbReference type="EMBL" id="CAD8138465.1"/>
    </source>
</evidence>
<organism evidence="2 3">
    <name type="scientific">Paramecium octaurelia</name>
    <dbReference type="NCBI Taxonomy" id="43137"/>
    <lineage>
        <taxon>Eukaryota</taxon>
        <taxon>Sar</taxon>
        <taxon>Alveolata</taxon>
        <taxon>Ciliophora</taxon>
        <taxon>Intramacronucleata</taxon>
        <taxon>Oligohymenophorea</taxon>
        <taxon>Peniculida</taxon>
        <taxon>Parameciidae</taxon>
        <taxon>Paramecium</taxon>
    </lineage>
</organism>
<dbReference type="EMBL" id="CAJJDP010000008">
    <property type="protein sequence ID" value="CAD8138465.1"/>
    <property type="molecule type" value="Genomic_DNA"/>
</dbReference>
<proteinExistence type="predicted"/>
<dbReference type="Proteomes" id="UP000683925">
    <property type="component" value="Unassembled WGS sequence"/>
</dbReference>
<evidence type="ECO:0008006" key="4">
    <source>
        <dbReference type="Google" id="ProtNLM"/>
    </source>
</evidence>
<evidence type="ECO:0000313" key="3">
    <source>
        <dbReference type="Proteomes" id="UP000683925"/>
    </source>
</evidence>
<dbReference type="OMA" id="MHYESFQ"/>
<accession>A0A8S1SE39</accession>
<sequence length="279" mass="33056">MNPQDHQNQFVQHTRPLQIFPNAMNHWAYQYHHGYSPYFPHPHPHPQQLMFYRQLIPAVVPDLQHNQKQQQPKVVITISSDEEKEPKKPQEQPPKPVIEAPPQPKKQPKILDLDQLESQGKVYDYESSDSPQLPRRVSKSLKFQKTMRQMHYESFQSPKQKKRPIKNRKEPTRIQPKLAKQVQIGRQRQLIEFPQSSVKTRLIRVYTKNEEKFQKLLNILLQNFPNANDEDVVRILNFTGKSYEKAINFVQENGFLVQYLIETYQNNVLSSEEESTNKK</sequence>
<dbReference type="AlphaFoldDB" id="A0A8S1SE39"/>
<protein>
    <recommendedName>
        <fullName evidence="4">CUE domain-containing protein</fullName>
    </recommendedName>
</protein>
<comment type="caution">
    <text evidence="2">The sequence shown here is derived from an EMBL/GenBank/DDBJ whole genome shotgun (WGS) entry which is preliminary data.</text>
</comment>